<dbReference type="InterPro" id="IPR017452">
    <property type="entry name" value="GPCR_Rhodpsn_7TM"/>
</dbReference>
<dbReference type="InterPro" id="IPR000276">
    <property type="entry name" value="GPCR_Rhodpsn"/>
</dbReference>
<comment type="similarity">
    <text evidence="5">Belongs to the G-protein coupled receptor 1 family.</text>
</comment>
<feature type="transmembrane region" description="Helical" evidence="7">
    <location>
        <begin position="305"/>
        <end position="334"/>
    </location>
</feature>
<feature type="compositionally biased region" description="Basic and acidic residues" evidence="6">
    <location>
        <begin position="569"/>
        <end position="588"/>
    </location>
</feature>
<evidence type="ECO:0000256" key="4">
    <source>
        <dbReference type="ARBA" id="ARBA00023136"/>
    </source>
</evidence>
<keyword evidence="5" id="KW-0675">Receptor</keyword>
<feature type="region of interest" description="Disordered" evidence="6">
    <location>
        <begin position="549"/>
        <end position="596"/>
    </location>
</feature>
<evidence type="ECO:0000313" key="9">
    <source>
        <dbReference type="Proteomes" id="UP000095280"/>
    </source>
</evidence>
<evidence type="ECO:0000256" key="1">
    <source>
        <dbReference type="ARBA" id="ARBA00004370"/>
    </source>
</evidence>
<sequence>MDVVIYGVDHYWMCAPTLLQEGVVNLLYGVVTYWMEFVTWMELSPTGWSCHLLDGVVTYWMELSPTGWTGRGESGRENRAENLDGDRENLDGENLDGRVVAVEEKSEGEGEWTDAREGILAGRDGAESLAGRIWWRIWTGEAGENLGGWRARENLAGEIWTENLGGRIWTENLAENLGFFNFGKQFVRQKKIFYNVLRKLLQSPDNSLEFELEICNCGGQISETGQCRMDLKTQFTIAQTVGQGLGIVLNLIFVRFTVKEKIGTSSTTILLRSQSMIDTWVMIFNLLFLQYFGKMPEPSQDSSDAMWYFYCYVPFSQILYWSFVCMSVYNLVMVSAERCLCLCAPFWYREHKTGILRTCLAVIIASAFFVEFPYCIIINKYVKEAAVLEVNSTAGNASANAIVKRCVFGDAPVSMKSAFGIAYVILFWMLPFFIMLLLYSLILLRIRASLSLNAKSSSAEGNKIGSAALRLTFITAITSCAFVLLFAMDSINYLKFNLGIDESRIELLEHLDSFMVSMNSAVNPFIYLIFMPQFRRFVFGSCGDSGGPAAATTSQTESVSAAAVPRTGRLAEMKRPAAADQGAADKQRSKQLTDLI</sequence>
<feature type="transmembrane region" description="Helical" evidence="7">
    <location>
        <begin position="355"/>
        <end position="379"/>
    </location>
</feature>
<dbReference type="PROSITE" id="PS00237">
    <property type="entry name" value="G_PROTEIN_RECEP_F1_1"/>
    <property type="match status" value="1"/>
</dbReference>
<accession>A0A1I8F9S1</accession>
<evidence type="ECO:0000256" key="6">
    <source>
        <dbReference type="SAM" id="MobiDB-lite"/>
    </source>
</evidence>
<evidence type="ECO:0000256" key="2">
    <source>
        <dbReference type="ARBA" id="ARBA00022692"/>
    </source>
</evidence>
<reference evidence="10" key="1">
    <citation type="submission" date="2016-11" db="UniProtKB">
        <authorList>
            <consortium name="WormBaseParasite"/>
        </authorList>
    </citation>
    <scope>IDENTIFICATION</scope>
</reference>
<feature type="transmembrane region" description="Helical" evidence="7">
    <location>
        <begin position="235"/>
        <end position="254"/>
    </location>
</feature>
<dbReference type="Gene3D" id="1.20.1070.10">
    <property type="entry name" value="Rhodopsin 7-helix transmembrane proteins"/>
    <property type="match status" value="1"/>
</dbReference>
<evidence type="ECO:0000313" key="10">
    <source>
        <dbReference type="WBParaSite" id="maker-unitig_26118-snap-gene-0.2-mRNA-1"/>
    </source>
</evidence>
<feature type="domain" description="G-protein coupled receptors family 1 profile" evidence="8">
    <location>
        <begin position="249"/>
        <end position="527"/>
    </location>
</feature>
<keyword evidence="2 5" id="KW-0812">Transmembrane</keyword>
<dbReference type="GO" id="GO:0016020">
    <property type="term" value="C:membrane"/>
    <property type="evidence" value="ECO:0007669"/>
    <property type="project" value="UniProtKB-SubCell"/>
</dbReference>
<dbReference type="PRINTS" id="PR00237">
    <property type="entry name" value="GPCRRHODOPSN"/>
</dbReference>
<keyword evidence="5" id="KW-0807">Transducer</keyword>
<name>A0A1I8F9S1_9PLAT</name>
<evidence type="ECO:0000259" key="8">
    <source>
        <dbReference type="PROSITE" id="PS50262"/>
    </source>
</evidence>
<keyword evidence="9" id="KW-1185">Reference proteome</keyword>
<dbReference type="PANTHER" id="PTHR45698:SF1">
    <property type="entry name" value="TRACE AMINE-ASSOCIATED RECEPTOR 13C-LIKE"/>
    <property type="match status" value="1"/>
</dbReference>
<feature type="transmembrane region" description="Helical" evidence="7">
    <location>
        <begin position="467"/>
        <end position="488"/>
    </location>
</feature>
<dbReference type="SUPFAM" id="SSF81321">
    <property type="entry name" value="Family A G protein-coupled receptor-like"/>
    <property type="match status" value="1"/>
</dbReference>
<organism evidence="9 10">
    <name type="scientific">Macrostomum lignano</name>
    <dbReference type="NCBI Taxonomy" id="282301"/>
    <lineage>
        <taxon>Eukaryota</taxon>
        <taxon>Metazoa</taxon>
        <taxon>Spiralia</taxon>
        <taxon>Lophotrochozoa</taxon>
        <taxon>Platyhelminthes</taxon>
        <taxon>Rhabditophora</taxon>
        <taxon>Macrostomorpha</taxon>
        <taxon>Macrostomida</taxon>
        <taxon>Macrostomidae</taxon>
        <taxon>Macrostomum</taxon>
    </lineage>
</organism>
<feature type="transmembrane region" description="Helical" evidence="7">
    <location>
        <begin position="421"/>
        <end position="446"/>
    </location>
</feature>
<proteinExistence type="inferred from homology"/>
<dbReference type="PROSITE" id="PS50262">
    <property type="entry name" value="G_PROTEIN_RECEP_F1_2"/>
    <property type="match status" value="1"/>
</dbReference>
<evidence type="ECO:0000256" key="7">
    <source>
        <dbReference type="SAM" id="Phobius"/>
    </source>
</evidence>
<comment type="subcellular location">
    <subcellularLocation>
        <location evidence="1">Membrane</location>
    </subcellularLocation>
</comment>
<dbReference type="Pfam" id="PF00001">
    <property type="entry name" value="7tm_1"/>
    <property type="match status" value="1"/>
</dbReference>
<evidence type="ECO:0000256" key="3">
    <source>
        <dbReference type="ARBA" id="ARBA00022989"/>
    </source>
</evidence>
<dbReference type="Proteomes" id="UP000095280">
    <property type="component" value="Unplaced"/>
</dbReference>
<dbReference type="WBParaSite" id="maker-unitig_26118-snap-gene-0.2-mRNA-1">
    <property type="protein sequence ID" value="maker-unitig_26118-snap-gene-0.2-mRNA-1"/>
    <property type="gene ID" value="maker-unitig_26118-snap-gene-0.2"/>
</dbReference>
<keyword evidence="4 7" id="KW-0472">Membrane</keyword>
<dbReference type="AlphaFoldDB" id="A0A1I8F9S1"/>
<protein>
    <submittedName>
        <fullName evidence="10">G_PROTEIN_RECEP_F1_2 domain-containing protein</fullName>
    </submittedName>
</protein>
<evidence type="ECO:0000256" key="5">
    <source>
        <dbReference type="RuleBase" id="RU000688"/>
    </source>
</evidence>
<dbReference type="PANTHER" id="PTHR45698">
    <property type="entry name" value="TRACE AMINE-ASSOCIATED RECEPTOR 19N-RELATED"/>
    <property type="match status" value="1"/>
</dbReference>
<keyword evidence="3 7" id="KW-1133">Transmembrane helix</keyword>
<feature type="transmembrane region" description="Helical" evidence="7">
    <location>
        <begin position="275"/>
        <end position="293"/>
    </location>
</feature>
<dbReference type="GO" id="GO:0004930">
    <property type="term" value="F:G protein-coupled receptor activity"/>
    <property type="evidence" value="ECO:0007669"/>
    <property type="project" value="UniProtKB-KW"/>
</dbReference>
<keyword evidence="5" id="KW-0297">G-protein coupled receptor</keyword>